<dbReference type="EMBL" id="NOZP01000187">
    <property type="protein sequence ID" value="OYD13859.1"/>
    <property type="molecule type" value="Genomic_DNA"/>
</dbReference>
<dbReference type="NCBIfam" id="NF033709">
    <property type="entry name" value="PorV_fam"/>
    <property type="match status" value="1"/>
</dbReference>
<sequence length="342" mass="37137">MMRVLVVTLLVVSAGWATVSKVGTTGAAFLKIGVGRATAMGEAFVALADDASAAYYNPAGLSHVARQIQLNHVDWIADINHDYLSAVLPVSNFGTVAFSVTALTMGDMEQTTIDNPDTKAREDEGRTVMFSASDFAFGVSYARIITEKLAFGVTAKGIQQNVWDLSASALGVDMGLYYNTGFRSLRIGSMVANYGTRLAYSGRQLEYIFGWPDSGPGQLNGTYKTEGMPLPTVFRFGVAYDLIDASASKLTVAVDLTHPSDINETVNFGLEYGYNKAFYMRGGYILNVDQEYQEDIGWLTGLSAGVGMNTQPAKGLKLGLDYCFRYLKYLKPTHRVLLTVGF</sequence>
<keyword evidence="2" id="KW-0732">Signal</keyword>
<comment type="similarity">
    <text evidence="1">Belongs to the UPF0164 family.</text>
</comment>
<evidence type="ECO:0000256" key="1">
    <source>
        <dbReference type="ARBA" id="ARBA00005846"/>
    </source>
</evidence>
<dbReference type="InterPro" id="IPR005362">
    <property type="entry name" value="UPF0164"/>
</dbReference>
<organism evidence="3 4">
    <name type="scientific">candidate division WOR-3 bacterium JGI_Cruoil_03_51_56</name>
    <dbReference type="NCBI Taxonomy" id="1973747"/>
    <lineage>
        <taxon>Bacteria</taxon>
        <taxon>Bacteria division WOR-3</taxon>
    </lineage>
</organism>
<feature type="chain" id="PRO_5012082296" description="PorV/PorQ family protein" evidence="2">
    <location>
        <begin position="18"/>
        <end position="342"/>
    </location>
</feature>
<evidence type="ECO:0000313" key="4">
    <source>
        <dbReference type="Proteomes" id="UP000215559"/>
    </source>
</evidence>
<protein>
    <recommendedName>
        <fullName evidence="5">PorV/PorQ family protein</fullName>
    </recommendedName>
</protein>
<feature type="signal peptide" evidence="2">
    <location>
        <begin position="1"/>
        <end position="17"/>
    </location>
</feature>
<dbReference type="Proteomes" id="UP000215559">
    <property type="component" value="Unassembled WGS sequence"/>
</dbReference>
<proteinExistence type="inferred from homology"/>
<evidence type="ECO:0008006" key="5">
    <source>
        <dbReference type="Google" id="ProtNLM"/>
    </source>
</evidence>
<dbReference type="Pfam" id="PF03687">
    <property type="entry name" value="UPF0164"/>
    <property type="match status" value="1"/>
</dbReference>
<evidence type="ECO:0000313" key="3">
    <source>
        <dbReference type="EMBL" id="OYD13859.1"/>
    </source>
</evidence>
<comment type="caution">
    <text evidence="3">The sequence shown here is derived from an EMBL/GenBank/DDBJ whole genome shotgun (WGS) entry which is preliminary data.</text>
</comment>
<dbReference type="Gene3D" id="2.40.160.60">
    <property type="entry name" value="Outer membrane protein transport protein (OMPP1/FadL/TodX)"/>
    <property type="match status" value="1"/>
</dbReference>
<dbReference type="SUPFAM" id="SSF56935">
    <property type="entry name" value="Porins"/>
    <property type="match status" value="1"/>
</dbReference>
<name>A0A235BPB9_UNCW3</name>
<accession>A0A235BPB9</accession>
<dbReference type="AlphaFoldDB" id="A0A235BPB9"/>
<evidence type="ECO:0000256" key="2">
    <source>
        <dbReference type="SAM" id="SignalP"/>
    </source>
</evidence>
<reference evidence="3 4" key="1">
    <citation type="submission" date="2017-07" db="EMBL/GenBank/DDBJ databases">
        <title>Recovery of genomes from metagenomes via a dereplication, aggregation, and scoring strategy.</title>
        <authorList>
            <person name="Sieber C.M."/>
            <person name="Probst A.J."/>
            <person name="Sharrar A."/>
            <person name="Thomas B.C."/>
            <person name="Hess M."/>
            <person name="Tringe S.G."/>
            <person name="Banfield J.F."/>
        </authorList>
    </citation>
    <scope>NUCLEOTIDE SEQUENCE [LARGE SCALE GENOMIC DNA]</scope>
    <source>
        <strain evidence="3">JGI_Cruoil_03_51_56</strain>
    </source>
</reference>
<gene>
    <name evidence="3" type="ORF">CH330_09940</name>
</gene>